<feature type="domain" description="SH2" evidence="11">
    <location>
        <begin position="18"/>
        <end position="127"/>
    </location>
</feature>
<evidence type="ECO:0000259" key="12">
    <source>
        <dbReference type="PROSITE" id="PS50011"/>
    </source>
</evidence>
<comment type="similarity">
    <text evidence="9">Belongs to the protein kinase superfamily. Tyr protein kinase family.</text>
</comment>
<dbReference type="SUPFAM" id="SSF56112">
    <property type="entry name" value="Protein kinase-like (PK-like)"/>
    <property type="match status" value="1"/>
</dbReference>
<dbReference type="Gene3D" id="1.10.510.10">
    <property type="entry name" value="Transferase(Phosphotransferase) domain 1"/>
    <property type="match status" value="2"/>
</dbReference>
<feature type="non-terminal residue" evidence="13">
    <location>
        <position position="449"/>
    </location>
</feature>
<accession>A0AA36D3N9</accession>
<feature type="binding site" evidence="8">
    <location>
        <position position="198"/>
    </location>
    <ligand>
        <name>ATP</name>
        <dbReference type="ChEBI" id="CHEBI:30616"/>
    </ligand>
</feature>
<evidence type="ECO:0000256" key="4">
    <source>
        <dbReference type="ARBA" id="ARBA00022840"/>
    </source>
</evidence>
<protein>
    <recommendedName>
        <fullName evidence="9">Tyrosine-protein kinase</fullName>
        <ecNumber evidence="9">2.7.10.2</ecNumber>
    </recommendedName>
</protein>
<dbReference type="InterPro" id="IPR020635">
    <property type="entry name" value="Tyr_kinase_cat_dom"/>
</dbReference>
<feature type="region of interest" description="Disordered" evidence="10">
    <location>
        <begin position="402"/>
        <end position="449"/>
    </location>
</feature>
<dbReference type="Pfam" id="PF00017">
    <property type="entry name" value="SH2"/>
    <property type="match status" value="1"/>
</dbReference>
<keyword evidence="3 9" id="KW-0418">Kinase</keyword>
<comment type="catalytic activity">
    <reaction evidence="6 9">
        <text>L-tyrosyl-[protein] + ATP = O-phospho-L-tyrosyl-[protein] + ADP + H(+)</text>
        <dbReference type="Rhea" id="RHEA:10596"/>
        <dbReference type="Rhea" id="RHEA-COMP:10136"/>
        <dbReference type="Rhea" id="RHEA-COMP:20101"/>
        <dbReference type="ChEBI" id="CHEBI:15378"/>
        <dbReference type="ChEBI" id="CHEBI:30616"/>
        <dbReference type="ChEBI" id="CHEBI:46858"/>
        <dbReference type="ChEBI" id="CHEBI:61978"/>
        <dbReference type="ChEBI" id="CHEBI:456216"/>
        <dbReference type="EC" id="2.7.10.2"/>
    </reaction>
</comment>
<evidence type="ECO:0000256" key="1">
    <source>
        <dbReference type="ARBA" id="ARBA00022679"/>
    </source>
</evidence>
<dbReference type="PANTHER" id="PTHR24418">
    <property type="entry name" value="TYROSINE-PROTEIN KINASE"/>
    <property type="match status" value="1"/>
</dbReference>
<evidence type="ECO:0000256" key="9">
    <source>
        <dbReference type="RuleBase" id="RU362096"/>
    </source>
</evidence>
<evidence type="ECO:0000256" key="2">
    <source>
        <dbReference type="ARBA" id="ARBA00022741"/>
    </source>
</evidence>
<dbReference type="SUPFAM" id="SSF55550">
    <property type="entry name" value="SH2 domain"/>
    <property type="match status" value="1"/>
</dbReference>
<evidence type="ECO:0000256" key="8">
    <source>
        <dbReference type="PROSITE-ProRule" id="PRU10141"/>
    </source>
</evidence>
<dbReference type="GO" id="GO:0005524">
    <property type="term" value="F:ATP binding"/>
    <property type="evidence" value="ECO:0007669"/>
    <property type="project" value="UniProtKB-UniRule"/>
</dbReference>
<dbReference type="InterPro" id="IPR000719">
    <property type="entry name" value="Prot_kinase_dom"/>
</dbReference>
<proteinExistence type="inferred from homology"/>
<dbReference type="Gene3D" id="3.30.505.10">
    <property type="entry name" value="SH2 domain"/>
    <property type="match status" value="1"/>
</dbReference>
<evidence type="ECO:0000256" key="7">
    <source>
        <dbReference type="PROSITE-ProRule" id="PRU00191"/>
    </source>
</evidence>
<comment type="caution">
    <text evidence="13">The sequence shown here is derived from an EMBL/GenBank/DDBJ whole genome shotgun (WGS) entry which is preliminary data.</text>
</comment>
<feature type="region of interest" description="Disordered" evidence="10">
    <location>
        <begin position="59"/>
        <end position="95"/>
    </location>
</feature>
<dbReference type="PROSITE" id="PS50011">
    <property type="entry name" value="PROTEIN_KINASE_DOM"/>
    <property type="match status" value="1"/>
</dbReference>
<organism evidence="13 14">
    <name type="scientific">Mesorhabditis spiculigera</name>
    <dbReference type="NCBI Taxonomy" id="96644"/>
    <lineage>
        <taxon>Eukaryota</taxon>
        <taxon>Metazoa</taxon>
        <taxon>Ecdysozoa</taxon>
        <taxon>Nematoda</taxon>
        <taxon>Chromadorea</taxon>
        <taxon>Rhabditida</taxon>
        <taxon>Rhabditina</taxon>
        <taxon>Rhabditomorpha</taxon>
        <taxon>Rhabditoidea</taxon>
        <taxon>Rhabditidae</taxon>
        <taxon>Mesorhabditinae</taxon>
        <taxon>Mesorhabditis</taxon>
    </lineage>
</organism>
<dbReference type="InterPro" id="IPR036860">
    <property type="entry name" value="SH2_dom_sf"/>
</dbReference>
<dbReference type="InterPro" id="IPR008266">
    <property type="entry name" value="Tyr_kinase_AS"/>
</dbReference>
<keyword evidence="2 8" id="KW-0547">Nucleotide-binding</keyword>
<evidence type="ECO:0000313" key="13">
    <source>
        <dbReference type="EMBL" id="CAJ0579475.1"/>
    </source>
</evidence>
<reference evidence="13" key="1">
    <citation type="submission" date="2023-06" db="EMBL/GenBank/DDBJ databases">
        <authorList>
            <person name="Delattre M."/>
        </authorList>
    </citation>
    <scope>NUCLEOTIDE SEQUENCE</scope>
    <source>
        <strain evidence="13">AF72</strain>
    </source>
</reference>
<dbReference type="EMBL" id="CATQJA010002657">
    <property type="protein sequence ID" value="CAJ0579475.1"/>
    <property type="molecule type" value="Genomic_DNA"/>
</dbReference>
<sequence length="449" mass="50393">MDASRPDFPPADVLNLPHYHGLLPREDIAELLVKEGQFLIRISEPEAEKQDKEIIISFFQNQGGDDDRKSGRTARTAAPSANTSGRRNSGKEKKGPIKHMIVHFIDQEYSVDQKKKFKTFADLIDNYATKEAPAGENERPEKSHKCRLDQGIPRQIWEYEHKDVHLEKKLGNGEFGEVWKGQVMRKGTKPKLVDVAIKLAKGETTALKKKRKEIMLENRMMRDLLHPNVVRAYGVAVLQNPIYILLELINGGDLLKFLKSPTKPKKKDLKKLVFQAACGIEFIHQKEVIHRDLAARNCLYDGDRLRISDFGLSQGAFSYKSDVWAFGCLVVEIYSYGDLPYAGKSNAEVREVAMRGGSPKLPEQAPTAISTFFNEFVWADEKKRAGMTGIVDLLATLGNFQRPTPGTEEDNNNIGDVSLAGTQSVHKGNPDKAIEDDDDKTAERKPQPA</sequence>
<dbReference type="EC" id="2.7.10.2" evidence="9"/>
<dbReference type="Pfam" id="PF07714">
    <property type="entry name" value="PK_Tyr_Ser-Thr"/>
    <property type="match status" value="1"/>
</dbReference>
<dbReference type="SMART" id="SM00219">
    <property type="entry name" value="TyrKc"/>
    <property type="match status" value="1"/>
</dbReference>
<dbReference type="PROSITE" id="PS00109">
    <property type="entry name" value="PROTEIN_KINASE_TYR"/>
    <property type="match status" value="1"/>
</dbReference>
<evidence type="ECO:0000256" key="10">
    <source>
        <dbReference type="SAM" id="MobiDB-lite"/>
    </source>
</evidence>
<feature type="compositionally biased region" description="Polar residues" evidence="10">
    <location>
        <begin position="412"/>
        <end position="426"/>
    </location>
</feature>
<evidence type="ECO:0000256" key="6">
    <source>
        <dbReference type="ARBA" id="ARBA00051245"/>
    </source>
</evidence>
<dbReference type="PROSITE" id="PS50001">
    <property type="entry name" value="SH2"/>
    <property type="match status" value="1"/>
</dbReference>
<keyword evidence="1 9" id="KW-0808">Transferase</keyword>
<keyword evidence="5 9" id="KW-0829">Tyrosine-protein kinase</keyword>
<dbReference type="SMART" id="SM00252">
    <property type="entry name" value="SH2"/>
    <property type="match status" value="1"/>
</dbReference>
<feature type="domain" description="Protein kinase" evidence="12">
    <location>
        <begin position="164"/>
        <end position="397"/>
    </location>
</feature>
<keyword evidence="4 8" id="KW-0067">ATP-binding</keyword>
<dbReference type="InterPro" id="IPR017441">
    <property type="entry name" value="Protein_kinase_ATP_BS"/>
</dbReference>
<dbReference type="AlphaFoldDB" id="A0AA36D3N9"/>
<evidence type="ECO:0000313" key="14">
    <source>
        <dbReference type="Proteomes" id="UP001177023"/>
    </source>
</evidence>
<dbReference type="Gene3D" id="3.30.200.20">
    <property type="entry name" value="Phosphorylase Kinase, domain 1"/>
    <property type="match status" value="1"/>
</dbReference>
<dbReference type="InterPro" id="IPR001245">
    <property type="entry name" value="Ser-Thr/Tyr_kinase_cat_dom"/>
</dbReference>
<evidence type="ECO:0000256" key="3">
    <source>
        <dbReference type="ARBA" id="ARBA00022777"/>
    </source>
</evidence>
<dbReference type="PROSITE" id="PS00107">
    <property type="entry name" value="PROTEIN_KINASE_ATP"/>
    <property type="match status" value="1"/>
</dbReference>
<dbReference type="InterPro" id="IPR011009">
    <property type="entry name" value="Kinase-like_dom_sf"/>
</dbReference>
<gene>
    <name evidence="13" type="ORF">MSPICULIGERA_LOCUS17691</name>
</gene>
<evidence type="ECO:0000256" key="5">
    <source>
        <dbReference type="ARBA" id="ARBA00023137"/>
    </source>
</evidence>
<dbReference type="InterPro" id="IPR000980">
    <property type="entry name" value="SH2"/>
</dbReference>
<evidence type="ECO:0000259" key="11">
    <source>
        <dbReference type="PROSITE" id="PS50001"/>
    </source>
</evidence>
<keyword evidence="7" id="KW-0727">SH2 domain</keyword>
<name>A0AA36D3N9_9BILA</name>
<dbReference type="GO" id="GO:0004715">
    <property type="term" value="F:non-membrane spanning protein tyrosine kinase activity"/>
    <property type="evidence" value="ECO:0007669"/>
    <property type="project" value="UniProtKB-EC"/>
</dbReference>
<dbReference type="InterPro" id="IPR050198">
    <property type="entry name" value="Non-receptor_tyrosine_kinases"/>
</dbReference>
<dbReference type="Proteomes" id="UP001177023">
    <property type="component" value="Unassembled WGS sequence"/>
</dbReference>
<keyword evidence="14" id="KW-1185">Reference proteome</keyword>